<protein>
    <submittedName>
        <fullName evidence="3">Hemerythrin domain-containing protein</fullName>
    </submittedName>
</protein>
<sequence length="187" mass="20606">MGHGGDVVHELTADHDEVRGFFADLANATPAEERRTLVDLLTIELVRHSVAEEEYLYPAVRKHVPGGDAIADREIADHARVEVVLKELEAVDAAGPEFDRMVADLRNEVLEHIRDEEANLFPALRRACDKEVLHELGDRIRLAKKLAPTRPHPGKPSEPPANKLLAPGLGLVDRARDFVSGRGRTGS</sequence>
<gene>
    <name evidence="3" type="ORF">C0216_17630</name>
</gene>
<feature type="compositionally biased region" description="Pro residues" evidence="1">
    <location>
        <begin position="150"/>
        <end position="159"/>
    </location>
</feature>
<dbReference type="KEGG" id="sgz:C0216_17630"/>
<evidence type="ECO:0000259" key="2">
    <source>
        <dbReference type="Pfam" id="PF01814"/>
    </source>
</evidence>
<evidence type="ECO:0000313" key="4">
    <source>
        <dbReference type="Proteomes" id="UP000252004"/>
    </source>
</evidence>
<feature type="domain" description="Hemerythrin-like" evidence="2">
    <location>
        <begin position="7"/>
        <end position="124"/>
    </location>
</feature>
<dbReference type="EMBL" id="CP030862">
    <property type="protein sequence ID" value="AXE25027.1"/>
    <property type="molecule type" value="Genomic_DNA"/>
</dbReference>
<reference evidence="3 4" key="1">
    <citation type="submission" date="2018-01" db="EMBL/GenBank/DDBJ databases">
        <title>Draft genome Sequence of streptomyces globosus LZH-48.</title>
        <authorList>
            <person name="Ran K."/>
            <person name="Li Z."/>
            <person name="Wei S."/>
            <person name="Dong R."/>
        </authorList>
    </citation>
    <scope>NUCLEOTIDE SEQUENCE [LARGE SCALE GENOMIC DNA]</scope>
    <source>
        <strain evidence="3 4">LZH-48</strain>
    </source>
</reference>
<organism evidence="3 4">
    <name type="scientific">Streptomyces globosus</name>
    <dbReference type="NCBI Taxonomy" id="68209"/>
    <lineage>
        <taxon>Bacteria</taxon>
        <taxon>Bacillati</taxon>
        <taxon>Actinomycetota</taxon>
        <taxon>Actinomycetes</taxon>
        <taxon>Kitasatosporales</taxon>
        <taxon>Streptomycetaceae</taxon>
        <taxon>Streptomyces</taxon>
    </lineage>
</organism>
<dbReference type="OrthoDB" id="9793637at2"/>
<evidence type="ECO:0000256" key="1">
    <source>
        <dbReference type="SAM" id="MobiDB-lite"/>
    </source>
</evidence>
<dbReference type="Pfam" id="PF01814">
    <property type="entry name" value="Hemerythrin"/>
    <property type="match status" value="1"/>
</dbReference>
<dbReference type="Gene3D" id="1.20.120.520">
    <property type="entry name" value="nmb1532 protein domain like"/>
    <property type="match status" value="1"/>
</dbReference>
<accession>A0A344U2A6</accession>
<proteinExistence type="predicted"/>
<evidence type="ECO:0000313" key="3">
    <source>
        <dbReference type="EMBL" id="AXE25027.1"/>
    </source>
</evidence>
<dbReference type="AlphaFoldDB" id="A0A344U2A6"/>
<dbReference type="RefSeq" id="WP_114056215.1">
    <property type="nucleotide sequence ID" value="NZ_CP030862.1"/>
</dbReference>
<dbReference type="InterPro" id="IPR012312">
    <property type="entry name" value="Hemerythrin-like"/>
</dbReference>
<name>A0A344U2A6_9ACTN</name>
<dbReference type="Proteomes" id="UP000252004">
    <property type="component" value="Chromosome"/>
</dbReference>
<keyword evidence="4" id="KW-1185">Reference proteome</keyword>
<dbReference type="CDD" id="cd12108">
    <property type="entry name" value="Hr-like"/>
    <property type="match status" value="1"/>
</dbReference>
<dbReference type="PANTHER" id="PTHR35585">
    <property type="entry name" value="HHE DOMAIN PROTEIN (AFU_ORTHOLOGUE AFUA_4G00730)"/>
    <property type="match status" value="1"/>
</dbReference>
<feature type="region of interest" description="Disordered" evidence="1">
    <location>
        <begin position="147"/>
        <end position="166"/>
    </location>
</feature>
<dbReference type="PANTHER" id="PTHR35585:SF1">
    <property type="entry name" value="HHE DOMAIN PROTEIN (AFU_ORTHOLOGUE AFUA_4G00730)"/>
    <property type="match status" value="1"/>
</dbReference>